<proteinExistence type="predicted"/>
<accession>A0A369LCS1</accession>
<dbReference type="AlphaFoldDB" id="A0A369LCS1"/>
<organism evidence="1 2">
    <name type="scientific">Senegalimassilia anaerobia</name>
    <dbReference type="NCBI Taxonomy" id="1473216"/>
    <lineage>
        <taxon>Bacteria</taxon>
        <taxon>Bacillati</taxon>
        <taxon>Actinomycetota</taxon>
        <taxon>Coriobacteriia</taxon>
        <taxon>Coriobacteriales</taxon>
        <taxon>Coriobacteriaceae</taxon>
        <taxon>Senegalimassilia</taxon>
    </lineage>
</organism>
<sequence length="79" mass="9026">MRCRYAPVHDEVRGICDALGLDYDRIATDRAGMLWAGEGMPHRFDACCEISDIARRLRAQCRDVASRSESPGPRRRPHR</sequence>
<keyword evidence="2" id="KW-1185">Reference proteome</keyword>
<dbReference type="Proteomes" id="UP000253792">
    <property type="component" value="Unassembled WGS sequence"/>
</dbReference>
<evidence type="ECO:0000313" key="2">
    <source>
        <dbReference type="Proteomes" id="UP000253792"/>
    </source>
</evidence>
<comment type="caution">
    <text evidence="1">The sequence shown here is derived from an EMBL/GenBank/DDBJ whole genome shotgun (WGS) entry which is preliminary data.</text>
</comment>
<dbReference type="EMBL" id="PPTP01000001">
    <property type="protein sequence ID" value="RDB57433.1"/>
    <property type="molecule type" value="Genomic_DNA"/>
</dbReference>
<name>A0A369LCS1_9ACTN</name>
<reference evidence="1 2" key="1">
    <citation type="journal article" date="2018" name="Elife">
        <title>Discovery and characterization of a prevalent human gut bacterial enzyme sufficient for the inactivation of a family of plant toxins.</title>
        <authorList>
            <person name="Koppel N."/>
            <person name="Bisanz J.E."/>
            <person name="Pandelia M.E."/>
            <person name="Turnbaugh P.J."/>
            <person name="Balskus E.P."/>
        </authorList>
    </citation>
    <scope>NUCLEOTIDE SEQUENCE [LARGE SCALE GENOMIC DNA]</scope>
    <source>
        <strain evidence="2">anaerobia AP69FAA</strain>
    </source>
</reference>
<protein>
    <submittedName>
        <fullName evidence="1">Uncharacterized protein</fullName>
    </submittedName>
</protein>
<gene>
    <name evidence="1" type="ORF">C1880_01000</name>
</gene>
<evidence type="ECO:0000313" key="1">
    <source>
        <dbReference type="EMBL" id="RDB57433.1"/>
    </source>
</evidence>